<evidence type="ECO:0000313" key="2">
    <source>
        <dbReference type="EMBL" id="PWJ30229.1"/>
    </source>
</evidence>
<dbReference type="AlphaFoldDB" id="A0A2Y9BG05"/>
<feature type="chain" id="PRO_5043162153" description="WxL domain-containing protein" evidence="1">
    <location>
        <begin position="35"/>
        <end position="195"/>
    </location>
</feature>
<comment type="caution">
    <text evidence="2">The sequence shown here is derived from an EMBL/GenBank/DDBJ whole genome shotgun (WGS) entry which is preliminary data.</text>
</comment>
<feature type="signal peptide" evidence="1">
    <location>
        <begin position="1"/>
        <end position="34"/>
    </location>
</feature>
<sequence>MGSRKRKAAFFHSALLLCGLLLSGIALSGMQAEAAESTEHRTEVGSSGSYVQEGAYTVIIPASVNLTPGESSTVDISVGAKTNIAVGKRLTVRLKETDSVKSGQLTLERYDMAGNVKQTGNEADAVTAALAKRAASDAEFTAVKGTEVITSYSDIASQDTHIGTLQLTPQSELTNTKAGVYKGTVVFTIALEAAK</sequence>
<keyword evidence="1" id="KW-0732">Signal</keyword>
<reference evidence="2 3" key="1">
    <citation type="submission" date="2018-05" db="EMBL/GenBank/DDBJ databases">
        <title>The Hungate 1000. A catalogue of reference genomes from the rumen microbiome.</title>
        <authorList>
            <person name="Kelly W."/>
        </authorList>
    </citation>
    <scope>NUCLEOTIDE SEQUENCE [LARGE SCALE GENOMIC DNA]</scope>
    <source>
        <strain evidence="2 3">NLAE-zl-C242</strain>
    </source>
</reference>
<gene>
    <name evidence="2" type="ORF">A8806_10496</name>
</gene>
<evidence type="ECO:0008006" key="4">
    <source>
        <dbReference type="Google" id="ProtNLM"/>
    </source>
</evidence>
<dbReference type="RefSeq" id="WP_109730667.1">
    <property type="nucleotide sequence ID" value="NZ_BAAACK010000019.1"/>
</dbReference>
<evidence type="ECO:0000256" key="1">
    <source>
        <dbReference type="SAM" id="SignalP"/>
    </source>
</evidence>
<proteinExistence type="predicted"/>
<name>A0A2Y9BG05_9FIRM</name>
<evidence type="ECO:0000313" key="3">
    <source>
        <dbReference type="Proteomes" id="UP000245845"/>
    </source>
</evidence>
<accession>A0A2Y9BG05</accession>
<dbReference type="EMBL" id="QGDL01000004">
    <property type="protein sequence ID" value="PWJ30229.1"/>
    <property type="molecule type" value="Genomic_DNA"/>
</dbReference>
<keyword evidence="3" id="KW-1185">Reference proteome</keyword>
<protein>
    <recommendedName>
        <fullName evidence="4">WxL domain-containing protein</fullName>
    </recommendedName>
</protein>
<organism evidence="2 3">
    <name type="scientific">Faecalicatena orotica</name>
    <dbReference type="NCBI Taxonomy" id="1544"/>
    <lineage>
        <taxon>Bacteria</taxon>
        <taxon>Bacillati</taxon>
        <taxon>Bacillota</taxon>
        <taxon>Clostridia</taxon>
        <taxon>Lachnospirales</taxon>
        <taxon>Lachnospiraceae</taxon>
        <taxon>Faecalicatena</taxon>
    </lineage>
</organism>
<dbReference type="Proteomes" id="UP000245845">
    <property type="component" value="Unassembled WGS sequence"/>
</dbReference>